<keyword evidence="3" id="KW-0560">Oxidoreductase</keyword>
<dbReference type="InterPro" id="IPR007173">
    <property type="entry name" value="ALO_C"/>
</dbReference>
<organism evidence="5 6">
    <name type="scientific">Parvibaculum sedimenti</name>
    <dbReference type="NCBI Taxonomy" id="2608632"/>
    <lineage>
        <taxon>Bacteria</taxon>
        <taxon>Pseudomonadati</taxon>
        <taxon>Pseudomonadota</taxon>
        <taxon>Alphaproteobacteria</taxon>
        <taxon>Hyphomicrobiales</taxon>
        <taxon>Parvibaculaceae</taxon>
        <taxon>Parvibaculum</taxon>
    </lineage>
</organism>
<dbReference type="NCBIfam" id="TIGR01679">
    <property type="entry name" value="bact_FAD_ox"/>
    <property type="match status" value="1"/>
</dbReference>
<dbReference type="InterPro" id="IPR016167">
    <property type="entry name" value="FAD-bd_PCMH_sub1"/>
</dbReference>
<dbReference type="GO" id="GO:0003885">
    <property type="term" value="F:D-arabinono-1,4-lactone oxidase activity"/>
    <property type="evidence" value="ECO:0007669"/>
    <property type="project" value="InterPro"/>
</dbReference>
<dbReference type="PANTHER" id="PTHR43762">
    <property type="entry name" value="L-GULONOLACTONE OXIDASE"/>
    <property type="match status" value="1"/>
</dbReference>
<dbReference type="Gene3D" id="3.30.43.10">
    <property type="entry name" value="Uridine Diphospho-n-acetylenolpyruvylglucosamine Reductase, domain 2"/>
    <property type="match status" value="1"/>
</dbReference>
<comment type="caution">
    <text evidence="5">The sequence shown here is derived from an EMBL/GenBank/DDBJ whole genome shotgun (WGS) entry which is preliminary data.</text>
</comment>
<evidence type="ECO:0000313" key="5">
    <source>
        <dbReference type="EMBL" id="KAB7739590.1"/>
    </source>
</evidence>
<dbReference type="GO" id="GO:0071949">
    <property type="term" value="F:FAD binding"/>
    <property type="evidence" value="ECO:0007669"/>
    <property type="project" value="InterPro"/>
</dbReference>
<protein>
    <submittedName>
        <fullName evidence="5">FAD-binding protein</fullName>
    </submittedName>
</protein>
<keyword evidence="2" id="KW-0274">FAD</keyword>
<proteinExistence type="predicted"/>
<evidence type="ECO:0000259" key="4">
    <source>
        <dbReference type="PROSITE" id="PS51387"/>
    </source>
</evidence>
<gene>
    <name evidence="5" type="ORF">F2P47_10910</name>
</gene>
<keyword evidence="6" id="KW-1185">Reference proteome</keyword>
<accession>A0A6N6VFY6</accession>
<feature type="domain" description="FAD-binding PCMH-type" evidence="4">
    <location>
        <begin position="25"/>
        <end position="192"/>
    </location>
</feature>
<dbReference type="PIRSF" id="PIRSF000136">
    <property type="entry name" value="LGO_GLO"/>
    <property type="match status" value="1"/>
</dbReference>
<dbReference type="Proteomes" id="UP000468901">
    <property type="component" value="Unassembled WGS sequence"/>
</dbReference>
<reference evidence="5 6" key="1">
    <citation type="submission" date="2019-09" db="EMBL/GenBank/DDBJ databases">
        <title>Parvibaculum sedimenti sp. nov., isolated from sediment.</title>
        <authorList>
            <person name="Wang Y."/>
        </authorList>
    </citation>
    <scope>NUCLEOTIDE SEQUENCE [LARGE SCALE GENOMIC DNA]</scope>
    <source>
        <strain evidence="5 6">HXT-9</strain>
    </source>
</reference>
<evidence type="ECO:0000256" key="3">
    <source>
        <dbReference type="ARBA" id="ARBA00023002"/>
    </source>
</evidence>
<dbReference type="Gene3D" id="3.30.465.10">
    <property type="match status" value="1"/>
</dbReference>
<dbReference type="InterPro" id="IPR016166">
    <property type="entry name" value="FAD-bd_PCMH"/>
</dbReference>
<sequence length="449" mass="50368">MLVVGIDLTLERRMNYVWSNWSGWVRAWPRSIAEPATEEELASILREAEAPVRPAGTGHSFTPLVESPGTIVTLRHIAGVVDHDPDTETARIKAGTTIRDLGPLLFDRGLGLVNQGDIDRQSLAGAVGTGTHGTGGELGSLSAGVVGFRLVTADGEVIQASRKENPDVFNAGRVSMGSLGIMSEITMQCRPAYVLEETGGAMPIEDVLSRVEELRDANRHFEFFWFPYSDLAIVKILGQTAKQAKPRRRREEGELSRDEKIFVAACEATRYAPFIRGPLQKFLTSNTERYSSGTLTEPGRVRWSHEAFPSDRHVRFNEMEYAVPADLGPDCLREVAAHMRKCGENFLFPLEYRYVAADDIWLSPFYGRDSATISVHQYYRQPYEKLFAGVEAIFARYEGRPHWGKLHTLGPAELSALYPHWDEFQAMRMKLDPKGKFLNGYLRRIFGEE</sequence>
<dbReference type="Gene3D" id="1.10.45.10">
    <property type="entry name" value="Vanillyl-alcohol Oxidase, Chain A, domain 4"/>
    <property type="match status" value="1"/>
</dbReference>
<evidence type="ECO:0000256" key="1">
    <source>
        <dbReference type="ARBA" id="ARBA00022630"/>
    </source>
</evidence>
<dbReference type="Pfam" id="PF01565">
    <property type="entry name" value="FAD_binding_4"/>
    <property type="match status" value="1"/>
</dbReference>
<name>A0A6N6VFY6_9HYPH</name>
<dbReference type="InterPro" id="IPR036318">
    <property type="entry name" value="FAD-bd_PCMH-like_sf"/>
</dbReference>
<dbReference type="RefSeq" id="WP_152216398.1">
    <property type="nucleotide sequence ID" value="NZ_WESC01000009.1"/>
</dbReference>
<dbReference type="InterPro" id="IPR016171">
    <property type="entry name" value="Vanillyl_alc_oxidase_C-sub2"/>
</dbReference>
<dbReference type="AlphaFoldDB" id="A0A6N6VFY6"/>
<dbReference type="InterPro" id="IPR010031">
    <property type="entry name" value="FAD_lactone_oxidase-like"/>
</dbReference>
<dbReference type="SUPFAM" id="SSF56176">
    <property type="entry name" value="FAD-binding/transporter-associated domain-like"/>
    <property type="match status" value="1"/>
</dbReference>
<dbReference type="PROSITE" id="PS51387">
    <property type="entry name" value="FAD_PCMH"/>
    <property type="match status" value="1"/>
</dbReference>
<evidence type="ECO:0000313" key="6">
    <source>
        <dbReference type="Proteomes" id="UP000468901"/>
    </source>
</evidence>
<evidence type="ECO:0000256" key="2">
    <source>
        <dbReference type="ARBA" id="ARBA00022827"/>
    </source>
</evidence>
<dbReference type="GO" id="GO:0016020">
    <property type="term" value="C:membrane"/>
    <property type="evidence" value="ECO:0007669"/>
    <property type="project" value="InterPro"/>
</dbReference>
<keyword evidence="1" id="KW-0285">Flavoprotein</keyword>
<dbReference type="Pfam" id="PF04030">
    <property type="entry name" value="ALO"/>
    <property type="match status" value="1"/>
</dbReference>
<dbReference type="InterPro" id="IPR016169">
    <property type="entry name" value="FAD-bd_PCMH_sub2"/>
</dbReference>
<dbReference type="InterPro" id="IPR006094">
    <property type="entry name" value="Oxid_FAD_bind_N"/>
</dbReference>
<dbReference type="Gene3D" id="3.30.70.2520">
    <property type="match status" value="1"/>
</dbReference>
<dbReference type="PANTHER" id="PTHR43762:SF1">
    <property type="entry name" value="D-ARABINONO-1,4-LACTONE OXIDASE"/>
    <property type="match status" value="1"/>
</dbReference>
<dbReference type="EMBL" id="WESC01000009">
    <property type="protein sequence ID" value="KAB7739590.1"/>
    <property type="molecule type" value="Genomic_DNA"/>
</dbReference>